<keyword evidence="4" id="KW-0067">ATP-binding</keyword>
<dbReference type="FunCoup" id="A0A165DC50">
    <property type="interactions" value="324"/>
</dbReference>
<dbReference type="GeneID" id="63823552"/>
<dbReference type="EMBL" id="KV427636">
    <property type="protein sequence ID" value="KZT04532.1"/>
    <property type="molecule type" value="Genomic_DNA"/>
</dbReference>
<evidence type="ECO:0000256" key="5">
    <source>
        <dbReference type="SAM" id="MobiDB-lite"/>
    </source>
</evidence>
<accession>A0A165DC50</accession>
<dbReference type="OrthoDB" id="2320933at2759"/>
<dbReference type="PANTHER" id="PTHR44533:SF4">
    <property type="entry name" value="DEAD_H RNA HELICASE, PUTATIVE-RELATED"/>
    <property type="match status" value="1"/>
</dbReference>
<evidence type="ECO:0000313" key="9">
    <source>
        <dbReference type="Proteomes" id="UP000076871"/>
    </source>
</evidence>
<dbReference type="Pfam" id="PF26076">
    <property type="entry name" value="WHD_DDX60"/>
    <property type="match status" value="1"/>
</dbReference>
<dbReference type="SMART" id="SM00490">
    <property type="entry name" value="HELICc"/>
    <property type="match status" value="1"/>
</dbReference>
<gene>
    <name evidence="8" type="ORF">LAESUDRAFT_703577</name>
</gene>
<dbReference type="Proteomes" id="UP000076871">
    <property type="component" value="Unassembled WGS sequence"/>
</dbReference>
<dbReference type="CDD" id="cd18025">
    <property type="entry name" value="DEXHc_DDX60"/>
    <property type="match status" value="1"/>
</dbReference>
<dbReference type="InterPro" id="IPR014001">
    <property type="entry name" value="Helicase_ATP-bd"/>
</dbReference>
<keyword evidence="9" id="KW-1185">Reference proteome</keyword>
<feature type="region of interest" description="Disordered" evidence="5">
    <location>
        <begin position="1210"/>
        <end position="1240"/>
    </location>
</feature>
<name>A0A165DC50_9APHY</name>
<feature type="region of interest" description="Disordered" evidence="5">
    <location>
        <begin position="425"/>
        <end position="454"/>
    </location>
</feature>
<feature type="domain" description="Helicase C-terminal" evidence="7">
    <location>
        <begin position="1212"/>
        <end position="1402"/>
    </location>
</feature>
<dbReference type="STRING" id="1314785.A0A165DC50"/>
<sequence>MDLDDFERVGQALINENDEVSVKPSSDSCEKALKYLDTRWYTLTNRRGRWMDLIGDYAGSELFLIDGDALFQEVLNDPLLALGRADEPSFQVLHAIYSLERRLSEFKNRSATFEIAFWNENRHLTLQTGNTEFVFMSRDLARVLLFKHLKRLDISVHTFKSLTDPEWRRYHRVHKPMFIMTNDGGMLDANSPRLAAERILTQRTFIFDVLAQGVSVSLLHGAEYRDSKAGIMTFVYEQRLDHDARKHFENWLWNASSAALRSLTVKESQAWRGCSAMPLDALAPQGLQSLTSQDALLQTFAQRVIDLTNHRLECMEELLFAFIAHLLLLPMLSVAERARPLPDLHPGLVNMLLEDFLPSIFLVLKGLSDEVALDVDGRVFVALVDYMQKHTDASRQDVFGEETSVRLDSIWASLQLRPVDFAELAPQHPSKPAESSVVTAKKSKKDRRKAASQRKPFRLLPFSHPVFDEELAEVHVDVDDSAPDAVQAHHLDFNTIFNDVNHWHNHRRAVLPPHLGGEVARPLDERQRRRKLRSDQRFMASMEWQAQTLTGAFGVPLERIVITSAKSNDPQPSKNTKTRLIQVHREPPKAKPGKKGKPAHVSSADKIRQANLAKKQLKEDDSNTSWWKEQLESLKDGSRTHQIFVADSLLRNKRTKSTWLAVEVRLYRLHLEFLRWIEHPSREEPSVRDAAVVAILRIVKDAYQQRELFEAAVDILDMVLRVVGLEMAIEELKAAASIAPESEDRAPSFKFVKLVKSKSGSPLHKFMHINEDPFVWQLRLFGEYMDRSMDSKSDPRVSFQPDAWQRDVLDALDKNQSVLAVAPTSAGKTFISYYAMEQILRQTNDGILVYVAPTKALVNQIAAEVHARFRKDLNGRSCWAIHTRDYRIHDPQNCQILVTVPEMLAIMLLSPPLARVWTPRIKRVILDEIHTIGQQEGGAVWEQILLLAPCPIIGLSATIGHPEKFNAWLSSVQQAHGFEHTFIHHPHRYSHLRKFTYILQGKKPPAFSGLSKYQHTERLKFLHPISLLSFGATELPPDFSLEAADCLSLFNALRDHCDSSYDIEALDPTRFFSSCPVKLLRQKDILKYEDALKAVVSSLLTSVNSPESPSVINDVVLHLTDPLLKQGNHDSVPAKDDFYENVIYLVSDLHSRGDLPALLFNFDRKACEKMAQSILDVLENAEEEWRAQSPEWQAKLKQWERWKAQAKNRERQLERQLRQKQGEDEPRAPDSPASWESTFDPSEPLSHYSFASISTAYSMNDLEDEIRQLQRWSSVPDWAFRALRRGVGVHHAGMNKRYRSLVESLYRMGFLRVVVATGTLALGINAPTRTSVFCGDSPFLTALMYRQCAGRAGRRGFDLLGKVVFYGIALDRCRRLVLSRLPSLGGNFPLTSTMVLRLFNLLQGSENAPVAVHAIKALLRLPHVGFTSDVGRQHMLHFLRFSIDYLRRAGLMDKAGNPINLFGVAAHLYYTEPGNLALIALLRYGVIHSICAQPNQFAARREFMVLMCHIFSRRYLPQVYATDENLQYLVKKSPSIVILPPLSAKAKKVLKEHDAEILYVFIGYAVAYVEQHQEQLGPDVQLPFSKGMAGSELKSSGLFREYLETTAVRVTARSSFVANSGHGDNFHTVEELARTARHGLNLNQYAIPSAAHFAADADDVEGFYALNAYLLDFYTHGQPAALKAANGIRDNDVWYLLEDFTLTLKTVRAGLEQLLIKASEATMGSTDDGIKNADVDSGYGTLDPTEVDEDEDGPVTTIKRPPGVKDRDWKVYEVVDAVTKEFDEKFRAMWA</sequence>
<feature type="domain" description="Helicase ATP-binding" evidence="6">
    <location>
        <begin position="809"/>
        <end position="977"/>
    </location>
</feature>
<organism evidence="8 9">
    <name type="scientific">Laetiporus sulphureus 93-53</name>
    <dbReference type="NCBI Taxonomy" id="1314785"/>
    <lineage>
        <taxon>Eukaryota</taxon>
        <taxon>Fungi</taxon>
        <taxon>Dikarya</taxon>
        <taxon>Basidiomycota</taxon>
        <taxon>Agaricomycotina</taxon>
        <taxon>Agaricomycetes</taxon>
        <taxon>Polyporales</taxon>
        <taxon>Laetiporus</taxon>
    </lineage>
</organism>
<feature type="region of interest" description="Disordered" evidence="5">
    <location>
        <begin position="1727"/>
        <end position="1760"/>
    </location>
</feature>
<keyword evidence="1" id="KW-0547">Nucleotide-binding</keyword>
<feature type="compositionally biased region" description="Basic and acidic residues" evidence="5">
    <location>
        <begin position="1210"/>
        <end position="1228"/>
    </location>
</feature>
<dbReference type="SUPFAM" id="SSF52540">
    <property type="entry name" value="P-loop containing nucleoside triphosphate hydrolases"/>
    <property type="match status" value="1"/>
</dbReference>
<dbReference type="Pfam" id="PF23002">
    <property type="entry name" value="PIN-like_DDX60"/>
    <property type="match status" value="1"/>
</dbReference>
<feature type="compositionally biased region" description="Basic residues" evidence="5">
    <location>
        <begin position="441"/>
        <end position="454"/>
    </location>
</feature>
<dbReference type="Pfam" id="PF00271">
    <property type="entry name" value="Helicase_C"/>
    <property type="match status" value="1"/>
</dbReference>
<dbReference type="InterPro" id="IPR052431">
    <property type="entry name" value="SKI2_subfamily_helicases"/>
</dbReference>
<dbReference type="FunFam" id="3.40.50.300:FF:001039">
    <property type="entry name" value="ATP-dependent RNA helicase DDX60"/>
    <property type="match status" value="1"/>
</dbReference>
<feature type="compositionally biased region" description="Polar residues" evidence="5">
    <location>
        <begin position="564"/>
        <end position="579"/>
    </location>
</feature>
<dbReference type="InParanoid" id="A0A165DC50"/>
<reference evidence="8 9" key="1">
    <citation type="journal article" date="2016" name="Mol. Biol. Evol.">
        <title>Comparative Genomics of Early-Diverging Mushroom-Forming Fungi Provides Insights into the Origins of Lignocellulose Decay Capabilities.</title>
        <authorList>
            <person name="Nagy L.G."/>
            <person name="Riley R."/>
            <person name="Tritt A."/>
            <person name="Adam C."/>
            <person name="Daum C."/>
            <person name="Floudas D."/>
            <person name="Sun H."/>
            <person name="Yadav J.S."/>
            <person name="Pangilinan J."/>
            <person name="Larsson K.H."/>
            <person name="Matsuura K."/>
            <person name="Barry K."/>
            <person name="Labutti K."/>
            <person name="Kuo R."/>
            <person name="Ohm R.A."/>
            <person name="Bhattacharya S.S."/>
            <person name="Shirouzu T."/>
            <person name="Yoshinaga Y."/>
            <person name="Martin F.M."/>
            <person name="Grigoriev I.V."/>
            <person name="Hibbett D.S."/>
        </authorList>
    </citation>
    <scope>NUCLEOTIDE SEQUENCE [LARGE SCALE GENOMIC DNA]</scope>
    <source>
        <strain evidence="8 9">93-53</strain>
    </source>
</reference>
<dbReference type="GO" id="GO:0004386">
    <property type="term" value="F:helicase activity"/>
    <property type="evidence" value="ECO:0007669"/>
    <property type="project" value="UniProtKB-KW"/>
</dbReference>
<dbReference type="InterPro" id="IPR001650">
    <property type="entry name" value="Helicase_C-like"/>
</dbReference>
<dbReference type="Gene3D" id="3.40.50.300">
    <property type="entry name" value="P-loop containing nucleotide triphosphate hydrolases"/>
    <property type="match status" value="2"/>
</dbReference>
<dbReference type="PROSITE" id="PS51194">
    <property type="entry name" value="HELICASE_CTER"/>
    <property type="match status" value="1"/>
</dbReference>
<proteinExistence type="predicted"/>
<dbReference type="SMART" id="SM00487">
    <property type="entry name" value="DEXDc"/>
    <property type="match status" value="1"/>
</dbReference>
<keyword evidence="2 8" id="KW-0378">Hydrolase</keyword>
<evidence type="ECO:0000259" key="7">
    <source>
        <dbReference type="PROSITE" id="PS51194"/>
    </source>
</evidence>
<dbReference type="GO" id="GO:0016787">
    <property type="term" value="F:hydrolase activity"/>
    <property type="evidence" value="ECO:0007669"/>
    <property type="project" value="UniProtKB-KW"/>
</dbReference>
<feature type="region of interest" description="Disordered" evidence="5">
    <location>
        <begin position="564"/>
        <end position="603"/>
    </location>
</feature>
<protein>
    <submittedName>
        <fullName evidence="8">p-loop containing nucleoside triphosphate hydrolase protein</fullName>
    </submittedName>
</protein>
<keyword evidence="3" id="KW-0347">Helicase</keyword>
<evidence type="ECO:0000259" key="6">
    <source>
        <dbReference type="PROSITE" id="PS51192"/>
    </source>
</evidence>
<dbReference type="GO" id="GO:0005524">
    <property type="term" value="F:ATP binding"/>
    <property type="evidence" value="ECO:0007669"/>
    <property type="project" value="UniProtKB-KW"/>
</dbReference>
<dbReference type="GO" id="GO:0005737">
    <property type="term" value="C:cytoplasm"/>
    <property type="evidence" value="ECO:0007669"/>
    <property type="project" value="TreeGrafter"/>
</dbReference>
<dbReference type="Pfam" id="PF00270">
    <property type="entry name" value="DEAD"/>
    <property type="match status" value="1"/>
</dbReference>
<evidence type="ECO:0000256" key="3">
    <source>
        <dbReference type="ARBA" id="ARBA00022806"/>
    </source>
</evidence>
<dbReference type="GO" id="GO:0003676">
    <property type="term" value="F:nucleic acid binding"/>
    <property type="evidence" value="ECO:0007669"/>
    <property type="project" value="InterPro"/>
</dbReference>
<dbReference type="InterPro" id="IPR027417">
    <property type="entry name" value="P-loop_NTPase"/>
</dbReference>
<dbReference type="PANTHER" id="PTHR44533">
    <property type="entry name" value="DEAD/H RNA HELICASE, PUTATIVE-RELATED"/>
    <property type="match status" value="1"/>
</dbReference>
<evidence type="ECO:0000256" key="2">
    <source>
        <dbReference type="ARBA" id="ARBA00022801"/>
    </source>
</evidence>
<dbReference type="PROSITE" id="PS51192">
    <property type="entry name" value="HELICASE_ATP_BIND_1"/>
    <property type="match status" value="1"/>
</dbReference>
<dbReference type="RefSeq" id="XP_040762272.1">
    <property type="nucleotide sequence ID" value="XM_040906523.1"/>
</dbReference>
<dbReference type="InterPro" id="IPR011545">
    <property type="entry name" value="DEAD/DEAH_box_helicase_dom"/>
</dbReference>
<dbReference type="InterPro" id="IPR059032">
    <property type="entry name" value="WHD_DDX60"/>
</dbReference>
<dbReference type="InterPro" id="IPR055124">
    <property type="entry name" value="PIN-like_DDX60"/>
</dbReference>
<evidence type="ECO:0000313" key="8">
    <source>
        <dbReference type="EMBL" id="KZT04532.1"/>
    </source>
</evidence>
<evidence type="ECO:0000256" key="1">
    <source>
        <dbReference type="ARBA" id="ARBA00022741"/>
    </source>
</evidence>
<evidence type="ECO:0000256" key="4">
    <source>
        <dbReference type="ARBA" id="ARBA00022840"/>
    </source>
</evidence>